<dbReference type="Proteomes" id="UP000028488">
    <property type="component" value="Plasmid pPDG1"/>
</dbReference>
<dbReference type="RefSeq" id="WP_128642791.1">
    <property type="nucleotide sequence ID" value="NZ_CP008948.1"/>
</dbReference>
<keyword evidence="3" id="KW-0964">Secreted</keyword>
<gene>
    <name evidence="7" type="ORF">EP51_41570</name>
</gene>
<dbReference type="PRINTS" id="PR00081">
    <property type="entry name" value="GDHRDH"/>
</dbReference>
<dbReference type="GO" id="GO:0004316">
    <property type="term" value="F:3-oxoacyl-[acyl-carrier-protein] reductase (NADPH) activity"/>
    <property type="evidence" value="ECO:0007669"/>
    <property type="project" value="UniProtKB-EC"/>
</dbReference>
<evidence type="ECO:0000256" key="5">
    <source>
        <dbReference type="ARBA" id="ARBA00040781"/>
    </source>
</evidence>
<sequence>MNDILDLKGRVGLVTGAGQGVGRQIALHLATHNARAVIVNDYHLDRAEQVAEEIRELGFTAEPIQADVTSNDDVARMVAIAHERFGGVDLLVNNAGNFGVQPIEDVFTPFWETSEDVWRTWVDVNFYGVVHCCAAVIPGMIDKSYGRIVTIISDAGRVGEPGMEIYSGAKAGAAGLTRALAKSLGRHNITVNSVAIASTATPSSSVHKRGEEWLQQAMKKYVIRRQGQPEDIANMALFLASDASSWITGQTYPVNGGYSFAV</sequence>
<accession>A0A076EZM7</accession>
<comment type="similarity">
    <text evidence="2">Belongs to the short-chain dehydrogenases/reductases (SDR) family.</text>
</comment>
<dbReference type="CDD" id="cd05233">
    <property type="entry name" value="SDR_c"/>
    <property type="match status" value="1"/>
</dbReference>
<comment type="subcellular location">
    <subcellularLocation>
        <location evidence="1">Secreted</location>
        <location evidence="1">Cell wall</location>
    </subcellularLocation>
</comment>
<evidence type="ECO:0000313" key="8">
    <source>
        <dbReference type="Proteomes" id="UP000028488"/>
    </source>
</evidence>
<protein>
    <recommendedName>
        <fullName evidence="5">3-oxoacyl-[acyl-carrier-protein] reductase MabA</fullName>
    </recommendedName>
</protein>
<evidence type="ECO:0000256" key="4">
    <source>
        <dbReference type="ARBA" id="ARBA00023002"/>
    </source>
</evidence>
<dbReference type="InterPro" id="IPR036291">
    <property type="entry name" value="NAD(P)-bd_dom_sf"/>
</dbReference>
<dbReference type="PRINTS" id="PR00080">
    <property type="entry name" value="SDRFAMILY"/>
</dbReference>
<keyword evidence="4" id="KW-0560">Oxidoreductase</keyword>
<comment type="catalytic activity">
    <reaction evidence="6">
        <text>a (3R)-hydroxyacyl-[ACP] + NADP(+) = a 3-oxoacyl-[ACP] + NADPH + H(+)</text>
        <dbReference type="Rhea" id="RHEA:17397"/>
        <dbReference type="Rhea" id="RHEA-COMP:9916"/>
        <dbReference type="Rhea" id="RHEA-COMP:9945"/>
        <dbReference type="ChEBI" id="CHEBI:15378"/>
        <dbReference type="ChEBI" id="CHEBI:57783"/>
        <dbReference type="ChEBI" id="CHEBI:58349"/>
        <dbReference type="ChEBI" id="CHEBI:78776"/>
        <dbReference type="ChEBI" id="CHEBI:78827"/>
        <dbReference type="EC" id="1.1.1.100"/>
    </reaction>
    <physiologicalReaction direction="right-to-left" evidence="6">
        <dbReference type="Rhea" id="RHEA:17399"/>
    </physiologicalReaction>
</comment>
<evidence type="ECO:0000256" key="6">
    <source>
        <dbReference type="ARBA" id="ARBA00047400"/>
    </source>
</evidence>
<dbReference type="AlphaFoldDB" id="A0A076EZM7"/>
<dbReference type="FunFam" id="3.40.50.720:FF:000084">
    <property type="entry name" value="Short-chain dehydrogenase reductase"/>
    <property type="match status" value="1"/>
</dbReference>
<name>A0A076EZM7_RHOOP</name>
<dbReference type="Pfam" id="PF13561">
    <property type="entry name" value="adh_short_C2"/>
    <property type="match status" value="1"/>
</dbReference>
<dbReference type="GO" id="GO:0032787">
    <property type="term" value="P:monocarboxylic acid metabolic process"/>
    <property type="evidence" value="ECO:0007669"/>
    <property type="project" value="UniProtKB-ARBA"/>
</dbReference>
<dbReference type="SUPFAM" id="SSF51735">
    <property type="entry name" value="NAD(P)-binding Rossmann-fold domains"/>
    <property type="match status" value="1"/>
</dbReference>
<dbReference type="InterPro" id="IPR020904">
    <property type="entry name" value="Sc_DH/Rdtase_CS"/>
</dbReference>
<reference evidence="7 8" key="1">
    <citation type="submission" date="2014-07" db="EMBL/GenBank/DDBJ databases">
        <title>Genome Sequence of Rhodococcus opacus Strain R7, a Biodegrader of Mono- and Polycyclic Aromatic Hydrocarbons.</title>
        <authorList>
            <person name="Di Gennaro P."/>
            <person name="Zampolli J."/>
            <person name="Presti I."/>
            <person name="Cappelletti M."/>
            <person name="D'Ursi P."/>
            <person name="Orro A."/>
            <person name="Mezzelani A."/>
            <person name="Milanesi L."/>
        </authorList>
    </citation>
    <scope>NUCLEOTIDE SEQUENCE [LARGE SCALE GENOMIC DNA]</scope>
    <source>
        <strain evidence="7 8">R7</strain>
        <plasmid evidence="7">pPDG1</plasmid>
    </source>
</reference>
<proteinExistence type="inferred from homology"/>
<evidence type="ECO:0000256" key="3">
    <source>
        <dbReference type="ARBA" id="ARBA00022512"/>
    </source>
</evidence>
<dbReference type="PROSITE" id="PS00061">
    <property type="entry name" value="ADH_SHORT"/>
    <property type="match status" value="1"/>
</dbReference>
<keyword evidence="3" id="KW-0134">Cell wall</keyword>
<dbReference type="EMBL" id="CP008948">
    <property type="protein sequence ID" value="AII10702.1"/>
    <property type="molecule type" value="Genomic_DNA"/>
</dbReference>
<dbReference type="Gene3D" id="3.40.50.720">
    <property type="entry name" value="NAD(P)-binding Rossmann-like Domain"/>
    <property type="match status" value="1"/>
</dbReference>
<dbReference type="PANTHER" id="PTHR42879">
    <property type="entry name" value="3-OXOACYL-(ACYL-CARRIER-PROTEIN) REDUCTASE"/>
    <property type="match status" value="1"/>
</dbReference>
<dbReference type="PANTHER" id="PTHR42879:SF2">
    <property type="entry name" value="3-OXOACYL-[ACYL-CARRIER-PROTEIN] REDUCTASE FABG"/>
    <property type="match status" value="1"/>
</dbReference>
<keyword evidence="7" id="KW-0614">Plasmid</keyword>
<geneLocation type="plasmid" evidence="7 8">
    <name>pPDG1</name>
</geneLocation>
<dbReference type="InterPro" id="IPR002347">
    <property type="entry name" value="SDR_fam"/>
</dbReference>
<organism evidence="7 8">
    <name type="scientific">Rhodococcus opacus</name>
    <name type="common">Nocardia opaca</name>
    <dbReference type="NCBI Taxonomy" id="37919"/>
    <lineage>
        <taxon>Bacteria</taxon>
        <taxon>Bacillati</taxon>
        <taxon>Actinomycetota</taxon>
        <taxon>Actinomycetes</taxon>
        <taxon>Mycobacteriales</taxon>
        <taxon>Nocardiaceae</taxon>
        <taxon>Rhodococcus</taxon>
    </lineage>
</organism>
<evidence type="ECO:0000313" key="7">
    <source>
        <dbReference type="EMBL" id="AII10702.1"/>
    </source>
</evidence>
<dbReference type="InterPro" id="IPR050259">
    <property type="entry name" value="SDR"/>
</dbReference>
<evidence type="ECO:0000256" key="2">
    <source>
        <dbReference type="ARBA" id="ARBA00006484"/>
    </source>
</evidence>
<evidence type="ECO:0000256" key="1">
    <source>
        <dbReference type="ARBA" id="ARBA00004191"/>
    </source>
</evidence>